<evidence type="ECO:0000256" key="1">
    <source>
        <dbReference type="ARBA" id="ARBA00001947"/>
    </source>
</evidence>
<feature type="transmembrane region" description="Helical" evidence="14">
    <location>
        <begin position="156"/>
        <end position="177"/>
    </location>
</feature>
<comment type="subcellular location">
    <subcellularLocation>
        <location evidence="2">Cell membrane</location>
        <topology evidence="2">Multi-pass membrane protein</topology>
    </subcellularLocation>
</comment>
<proteinExistence type="inferred from homology"/>
<accession>A0A2S6GX79</accession>
<comment type="caution">
    <text evidence="15">The sequence shown here is derived from an EMBL/GenBank/DDBJ whole genome shotgun (WGS) entry which is preliminary data.</text>
</comment>
<keyword evidence="16" id="KW-1185">Reference proteome</keyword>
<keyword evidence="5 15" id="KW-0645">Protease</keyword>
<dbReference type="CDD" id="cd06158">
    <property type="entry name" value="S2P-M50_like_1"/>
    <property type="match status" value="1"/>
</dbReference>
<evidence type="ECO:0000256" key="4">
    <source>
        <dbReference type="ARBA" id="ARBA00022475"/>
    </source>
</evidence>
<feature type="transmembrane region" description="Helical" evidence="14">
    <location>
        <begin position="74"/>
        <end position="99"/>
    </location>
</feature>
<protein>
    <submittedName>
        <fullName evidence="15">Zn-dependent protease</fullName>
    </submittedName>
</protein>
<dbReference type="EMBL" id="PTIX01000003">
    <property type="protein sequence ID" value="PPK69813.1"/>
    <property type="molecule type" value="Genomic_DNA"/>
</dbReference>
<dbReference type="Proteomes" id="UP000239203">
    <property type="component" value="Unassembled WGS sequence"/>
</dbReference>
<dbReference type="GO" id="GO:0046872">
    <property type="term" value="F:metal ion binding"/>
    <property type="evidence" value="ECO:0007669"/>
    <property type="project" value="UniProtKB-KW"/>
</dbReference>
<comment type="similarity">
    <text evidence="3">Belongs to the peptidase M50B family.</text>
</comment>
<feature type="transmembrane region" description="Helical" evidence="14">
    <location>
        <begin position="239"/>
        <end position="258"/>
    </location>
</feature>
<evidence type="ECO:0000256" key="5">
    <source>
        <dbReference type="ARBA" id="ARBA00022670"/>
    </source>
</evidence>
<keyword evidence="12 14" id="KW-0472">Membrane</keyword>
<sequence>MGYAHPVPDRVPAETAPVSGTGRRATERHCHTGVVQRSAVRPSPVFLGLLLLTVGGGFLATVEGDTARQAGVFVLVAAGWVVSLCLHEFGHAIVAYRGGDREVLFKGYLTLDPRRYTDPVLSLVLPLLFLAIGGLPLPGGAVWINRHALRSRAVCSSMSLAGPIANLVVAFLLAVGMGILTPDGSLARGAAVLDHPVLAGLSFLATLQLAAFLINILPIPGLDGWGALEPYLSYEARKFGAKAQMWAPFILFAVLIAVPPVNEGLWYAVSSIYDAFGGNLSLASYGQDLFFFWRSF</sequence>
<feature type="region of interest" description="Disordered" evidence="13">
    <location>
        <begin position="1"/>
        <end position="25"/>
    </location>
</feature>
<evidence type="ECO:0000313" key="16">
    <source>
        <dbReference type="Proteomes" id="UP000239203"/>
    </source>
</evidence>
<evidence type="ECO:0000256" key="11">
    <source>
        <dbReference type="ARBA" id="ARBA00023049"/>
    </source>
</evidence>
<evidence type="ECO:0000256" key="14">
    <source>
        <dbReference type="SAM" id="Phobius"/>
    </source>
</evidence>
<dbReference type="GO" id="GO:0005886">
    <property type="term" value="C:plasma membrane"/>
    <property type="evidence" value="ECO:0007669"/>
    <property type="project" value="UniProtKB-SubCell"/>
</dbReference>
<evidence type="ECO:0000313" key="15">
    <source>
        <dbReference type="EMBL" id="PPK69813.1"/>
    </source>
</evidence>
<keyword evidence="11" id="KW-0482">Metalloprotease</keyword>
<dbReference type="InterPro" id="IPR044537">
    <property type="entry name" value="Rip2-like"/>
</dbReference>
<dbReference type="GO" id="GO:0006508">
    <property type="term" value="P:proteolysis"/>
    <property type="evidence" value="ECO:0007669"/>
    <property type="project" value="UniProtKB-KW"/>
</dbReference>
<dbReference type="GO" id="GO:0008237">
    <property type="term" value="F:metallopeptidase activity"/>
    <property type="evidence" value="ECO:0007669"/>
    <property type="project" value="UniProtKB-KW"/>
</dbReference>
<dbReference type="PANTHER" id="PTHR35864">
    <property type="entry name" value="ZINC METALLOPROTEASE MJ0611-RELATED"/>
    <property type="match status" value="1"/>
</dbReference>
<keyword evidence="10 14" id="KW-1133">Transmembrane helix</keyword>
<organism evidence="15 16">
    <name type="scientific">Actinokineospora auranticolor</name>
    <dbReference type="NCBI Taxonomy" id="155976"/>
    <lineage>
        <taxon>Bacteria</taxon>
        <taxon>Bacillati</taxon>
        <taxon>Actinomycetota</taxon>
        <taxon>Actinomycetes</taxon>
        <taxon>Pseudonocardiales</taxon>
        <taxon>Pseudonocardiaceae</taxon>
        <taxon>Actinokineospora</taxon>
    </lineage>
</organism>
<feature type="transmembrane region" description="Helical" evidence="14">
    <location>
        <begin position="45"/>
        <end position="62"/>
    </location>
</feature>
<feature type="transmembrane region" description="Helical" evidence="14">
    <location>
        <begin position="119"/>
        <end position="144"/>
    </location>
</feature>
<gene>
    <name evidence="15" type="ORF">CLV40_103423</name>
</gene>
<dbReference type="PANTHER" id="PTHR35864:SF1">
    <property type="entry name" value="ZINC METALLOPROTEASE YWHC-RELATED"/>
    <property type="match status" value="1"/>
</dbReference>
<evidence type="ECO:0000256" key="7">
    <source>
        <dbReference type="ARBA" id="ARBA00022723"/>
    </source>
</evidence>
<keyword evidence="4" id="KW-1003">Cell membrane</keyword>
<evidence type="ECO:0000256" key="10">
    <source>
        <dbReference type="ARBA" id="ARBA00022989"/>
    </source>
</evidence>
<keyword evidence="7" id="KW-0479">Metal-binding</keyword>
<comment type="cofactor">
    <cofactor evidence="1">
        <name>Zn(2+)</name>
        <dbReference type="ChEBI" id="CHEBI:29105"/>
    </cofactor>
</comment>
<name>A0A2S6GX79_9PSEU</name>
<evidence type="ECO:0000256" key="6">
    <source>
        <dbReference type="ARBA" id="ARBA00022692"/>
    </source>
</evidence>
<evidence type="ECO:0000256" key="2">
    <source>
        <dbReference type="ARBA" id="ARBA00004651"/>
    </source>
</evidence>
<dbReference type="InterPro" id="IPR052348">
    <property type="entry name" value="Metallopeptidase_M50B"/>
</dbReference>
<keyword evidence="9" id="KW-0862">Zinc</keyword>
<evidence type="ECO:0000256" key="13">
    <source>
        <dbReference type="SAM" id="MobiDB-lite"/>
    </source>
</evidence>
<reference evidence="15 16" key="1">
    <citation type="submission" date="2018-02" db="EMBL/GenBank/DDBJ databases">
        <title>Genomic Encyclopedia of Archaeal and Bacterial Type Strains, Phase II (KMG-II): from individual species to whole genera.</title>
        <authorList>
            <person name="Goeker M."/>
        </authorList>
    </citation>
    <scope>NUCLEOTIDE SEQUENCE [LARGE SCALE GENOMIC DNA]</scope>
    <source>
        <strain evidence="15 16">YU 961-1</strain>
    </source>
</reference>
<dbReference type="AlphaFoldDB" id="A0A2S6GX79"/>
<keyword evidence="6 14" id="KW-0812">Transmembrane</keyword>
<evidence type="ECO:0000256" key="8">
    <source>
        <dbReference type="ARBA" id="ARBA00022801"/>
    </source>
</evidence>
<feature type="transmembrane region" description="Helical" evidence="14">
    <location>
        <begin position="197"/>
        <end position="218"/>
    </location>
</feature>
<evidence type="ECO:0000256" key="12">
    <source>
        <dbReference type="ARBA" id="ARBA00023136"/>
    </source>
</evidence>
<evidence type="ECO:0000256" key="9">
    <source>
        <dbReference type="ARBA" id="ARBA00022833"/>
    </source>
</evidence>
<evidence type="ECO:0000256" key="3">
    <source>
        <dbReference type="ARBA" id="ARBA00007931"/>
    </source>
</evidence>
<keyword evidence="8" id="KW-0378">Hydrolase</keyword>